<feature type="binding site" evidence="15">
    <location>
        <position position="232"/>
    </location>
    <ligand>
        <name>Ca(2+)</name>
        <dbReference type="ChEBI" id="CHEBI:29108"/>
        <label>1</label>
    </ligand>
</feature>
<evidence type="ECO:0000256" key="17">
    <source>
        <dbReference type="PIRSR" id="PIRSR001024-5"/>
    </source>
</evidence>
<dbReference type="OrthoDB" id="204980at2759"/>
<dbReference type="GO" id="GO:0016052">
    <property type="term" value="P:carbohydrate catabolic process"/>
    <property type="evidence" value="ECO:0007669"/>
    <property type="project" value="InterPro"/>
</dbReference>
<evidence type="ECO:0000313" key="21">
    <source>
        <dbReference type="Proteomes" id="UP000799750"/>
    </source>
</evidence>
<feature type="domain" description="Glycosyl hydrolase family 13 catalytic" evidence="19">
    <location>
        <begin position="35"/>
        <end position="391"/>
    </location>
</feature>
<feature type="chain" id="PRO_5025597353" description="alpha-amylase" evidence="18">
    <location>
        <begin position="23"/>
        <end position="499"/>
    </location>
</feature>
<dbReference type="Gene3D" id="3.20.20.80">
    <property type="entry name" value="Glycosidases"/>
    <property type="match status" value="1"/>
</dbReference>
<dbReference type="InterPro" id="IPR006047">
    <property type="entry name" value="GH13_cat_dom"/>
</dbReference>
<keyword evidence="5 15" id="KW-0479">Metal-binding</keyword>
<feature type="binding site" evidence="17">
    <location>
        <position position="226"/>
    </location>
    <ligand>
        <name>substrate</name>
    </ligand>
</feature>
<feature type="disulfide bond" evidence="16">
    <location>
        <begin position="172"/>
        <end position="186"/>
    </location>
</feature>
<dbReference type="SUPFAM" id="SSF51011">
    <property type="entry name" value="Glycosyl hydrolase domain"/>
    <property type="match status" value="1"/>
</dbReference>
<gene>
    <name evidence="20" type="ORF">BU16DRAFT_458568</name>
</gene>
<evidence type="ECO:0000313" key="20">
    <source>
        <dbReference type="EMBL" id="KAF2496974.1"/>
    </source>
</evidence>
<dbReference type="InterPro" id="IPR013777">
    <property type="entry name" value="A-amylase-like"/>
</dbReference>
<comment type="cofactor">
    <cofactor evidence="2">
        <name>Ca(2+)</name>
        <dbReference type="ChEBI" id="CHEBI:29108"/>
    </cofactor>
</comment>
<dbReference type="PIRSF" id="PIRSF001024">
    <property type="entry name" value="Alph-amyl_fung"/>
    <property type="match status" value="1"/>
</dbReference>
<evidence type="ECO:0000256" key="1">
    <source>
        <dbReference type="ARBA" id="ARBA00000548"/>
    </source>
</evidence>
<dbReference type="InterPro" id="IPR013780">
    <property type="entry name" value="Glyco_hydro_b"/>
</dbReference>
<dbReference type="SMART" id="SM00642">
    <property type="entry name" value="Aamy"/>
    <property type="match status" value="1"/>
</dbReference>
<evidence type="ECO:0000256" key="10">
    <source>
        <dbReference type="ARBA" id="ARBA00023180"/>
    </source>
</evidence>
<keyword evidence="12" id="KW-0326">Glycosidase</keyword>
<evidence type="ECO:0000256" key="14">
    <source>
        <dbReference type="PIRSR" id="PIRSR001024-2"/>
    </source>
</evidence>
<evidence type="ECO:0000259" key="19">
    <source>
        <dbReference type="SMART" id="SM00642"/>
    </source>
</evidence>
<accession>A0A6A6QY24</accession>
<evidence type="ECO:0000256" key="9">
    <source>
        <dbReference type="ARBA" id="ARBA00023157"/>
    </source>
</evidence>
<evidence type="ECO:0000256" key="3">
    <source>
        <dbReference type="ARBA" id="ARBA00008061"/>
    </source>
</evidence>
<keyword evidence="6 18" id="KW-0732">Signal</keyword>
<evidence type="ECO:0000256" key="13">
    <source>
        <dbReference type="PIRSR" id="PIRSR001024-1"/>
    </source>
</evidence>
<dbReference type="InterPro" id="IPR015340">
    <property type="entry name" value="A_amylase_C_dom"/>
</dbReference>
<feature type="binding site" evidence="17">
    <location>
        <position position="256"/>
    </location>
    <ligand>
        <name>substrate</name>
    </ligand>
</feature>
<feature type="signal peptide" evidence="18">
    <location>
        <begin position="1"/>
        <end position="22"/>
    </location>
</feature>
<dbReference type="Pfam" id="PF00128">
    <property type="entry name" value="Alpha-amylase"/>
    <property type="match status" value="1"/>
</dbReference>
<keyword evidence="21" id="KW-1185">Reference proteome</keyword>
<dbReference type="FunFam" id="2.60.40.1180:FF:000037">
    <property type="entry name" value="Alpha-amylase A"/>
    <property type="match status" value="1"/>
</dbReference>
<keyword evidence="11" id="KW-0119">Carbohydrate metabolism</keyword>
<comment type="similarity">
    <text evidence="3">Belongs to the glycosyl hydrolase 13 family.</text>
</comment>
<dbReference type="CDD" id="cd11319">
    <property type="entry name" value="AmyAc_euk_AmyA"/>
    <property type="match status" value="1"/>
</dbReference>
<keyword evidence="7" id="KW-0378">Hydrolase</keyword>
<feature type="binding site" evidence="15">
    <location>
        <position position="143"/>
    </location>
    <ligand>
        <name>Ca(2+)</name>
        <dbReference type="ChEBI" id="CHEBI:29108"/>
        <label>1</label>
    </ligand>
</feature>
<dbReference type="Pfam" id="PF09260">
    <property type="entry name" value="A_amylase_dom_C"/>
    <property type="match status" value="1"/>
</dbReference>
<feature type="binding site" evidence="15">
    <location>
        <position position="197"/>
    </location>
    <ligand>
        <name>Ca(2+)</name>
        <dbReference type="ChEBI" id="CHEBI:29108"/>
        <label>1</label>
    </ligand>
</feature>
<feature type="binding site" evidence="17">
    <location>
        <position position="319"/>
    </location>
    <ligand>
        <name>substrate</name>
    </ligand>
</feature>
<evidence type="ECO:0000256" key="11">
    <source>
        <dbReference type="ARBA" id="ARBA00023277"/>
    </source>
</evidence>
<dbReference type="EC" id="3.2.1.1" evidence="4"/>
<evidence type="ECO:0000256" key="15">
    <source>
        <dbReference type="PIRSR" id="PIRSR001024-3"/>
    </source>
</evidence>
<feature type="disulfide bond" evidence="16">
    <location>
        <begin position="262"/>
        <end position="305"/>
    </location>
</feature>
<keyword evidence="10" id="KW-0325">Glycoprotein</keyword>
<evidence type="ECO:0000256" key="6">
    <source>
        <dbReference type="ARBA" id="ARBA00022729"/>
    </source>
</evidence>
<dbReference type="InterPro" id="IPR017853">
    <property type="entry name" value="GH"/>
</dbReference>
<sequence>MKQKILAAAAAAVALASVAVDAATPAEWRSKAIYQVLTDRFARTDGSTTATCDTSKGMYCGGTYQGIINHLDYIQNMGFSAIWISPITYNIPDTTKYGQAFHGYWQQNLYELNSNFGSGSDLKSLATALHDRGMYLMVDIVVNHNGWKGDASSVDYSDFYPFNKQSYYHSYCAITDYNNQDNVEDCWLGDSNVELVDLKTEDSTVASMYNTWITQLVSNYSIDGLRVDTAKHVDKNFFPDFNSAAGVFITGEVYDGDPSYTCPYQNYMDSVLNYPMYYPLLSAFESTSGSISDLVNQLNTMKSTCKDTTLLGSFSENHDLPRFASYTQDFSLAQNIIAYTILSDGIPIIYAGQEQHYDGGNDPYNREATWLSGYSTTSTLYKHVAKLNQIRNQAIYKDSTYLTYKNWVIYSDTTTIAMRKGYDGKQIITILSNKGADGASYTQAIGTTGWSAGTSVVEVLSCTTTSVDSSGNLQVPMASGLPRVYYPSAQLSGSGICGK</sequence>
<feature type="binding site" evidence="17">
    <location>
        <position position="366"/>
    </location>
    <ligand>
        <name>substrate</name>
    </ligand>
</feature>
<feature type="binding site" evidence="15">
    <location>
        <position position="184"/>
    </location>
    <ligand>
        <name>Ca(2+)</name>
        <dbReference type="ChEBI" id="CHEBI:29108"/>
        <label>1</label>
    </ligand>
</feature>
<feature type="binding site" evidence="15">
    <location>
        <position position="228"/>
    </location>
    <ligand>
        <name>Ca(2+)</name>
        <dbReference type="ChEBI" id="CHEBI:29108"/>
        <label>2</label>
    </ligand>
</feature>
<dbReference type="FunFam" id="3.20.20.80:FF:000120">
    <property type="entry name" value="Alpha-amylase A"/>
    <property type="match status" value="1"/>
</dbReference>
<dbReference type="EMBL" id="MU004187">
    <property type="protein sequence ID" value="KAF2496974.1"/>
    <property type="molecule type" value="Genomic_DNA"/>
</dbReference>
<dbReference type="GO" id="GO:0005509">
    <property type="term" value="F:calcium ion binding"/>
    <property type="evidence" value="ECO:0007669"/>
    <property type="project" value="InterPro"/>
</dbReference>
<organism evidence="20 21">
    <name type="scientific">Lophium mytilinum</name>
    <dbReference type="NCBI Taxonomy" id="390894"/>
    <lineage>
        <taxon>Eukaryota</taxon>
        <taxon>Fungi</taxon>
        <taxon>Dikarya</taxon>
        <taxon>Ascomycota</taxon>
        <taxon>Pezizomycotina</taxon>
        <taxon>Dothideomycetes</taxon>
        <taxon>Pleosporomycetidae</taxon>
        <taxon>Mytilinidiales</taxon>
        <taxon>Mytilinidiaceae</taxon>
        <taxon>Lophium</taxon>
    </lineage>
</organism>
<evidence type="ECO:0000256" key="4">
    <source>
        <dbReference type="ARBA" id="ARBA00012595"/>
    </source>
</evidence>
<protein>
    <recommendedName>
        <fullName evidence="4">alpha-amylase</fullName>
        <ecNumber evidence="4">3.2.1.1</ecNumber>
    </recommendedName>
</protein>
<evidence type="ECO:0000256" key="2">
    <source>
        <dbReference type="ARBA" id="ARBA00001913"/>
    </source>
</evidence>
<dbReference type="PANTHER" id="PTHR10357">
    <property type="entry name" value="ALPHA-AMYLASE FAMILY MEMBER"/>
    <property type="match status" value="1"/>
</dbReference>
<keyword evidence="8 15" id="KW-0106">Calcium</keyword>
<proteinExistence type="inferred from homology"/>
<keyword evidence="9 16" id="KW-1015">Disulfide bond</keyword>
<dbReference type="GO" id="GO:0004556">
    <property type="term" value="F:alpha-amylase activity"/>
    <property type="evidence" value="ECO:0007669"/>
    <property type="project" value="UniProtKB-EC"/>
</dbReference>
<evidence type="ECO:0000256" key="7">
    <source>
        <dbReference type="ARBA" id="ARBA00022801"/>
    </source>
</evidence>
<feature type="active site" description="Proton donor" evidence="13">
    <location>
        <position position="252"/>
    </location>
</feature>
<reference evidence="20" key="1">
    <citation type="journal article" date="2020" name="Stud. Mycol.">
        <title>101 Dothideomycetes genomes: a test case for predicting lifestyles and emergence of pathogens.</title>
        <authorList>
            <person name="Haridas S."/>
            <person name="Albert R."/>
            <person name="Binder M."/>
            <person name="Bloem J."/>
            <person name="Labutti K."/>
            <person name="Salamov A."/>
            <person name="Andreopoulos B."/>
            <person name="Baker S."/>
            <person name="Barry K."/>
            <person name="Bills G."/>
            <person name="Bluhm B."/>
            <person name="Cannon C."/>
            <person name="Castanera R."/>
            <person name="Culley D."/>
            <person name="Daum C."/>
            <person name="Ezra D."/>
            <person name="Gonzalez J."/>
            <person name="Henrissat B."/>
            <person name="Kuo A."/>
            <person name="Liang C."/>
            <person name="Lipzen A."/>
            <person name="Lutzoni F."/>
            <person name="Magnuson J."/>
            <person name="Mondo S."/>
            <person name="Nolan M."/>
            <person name="Ohm R."/>
            <person name="Pangilinan J."/>
            <person name="Park H.-J."/>
            <person name="Ramirez L."/>
            <person name="Alfaro M."/>
            <person name="Sun H."/>
            <person name="Tritt A."/>
            <person name="Yoshinaga Y."/>
            <person name="Zwiers L.-H."/>
            <person name="Turgeon B."/>
            <person name="Goodwin S."/>
            <person name="Spatafora J."/>
            <person name="Crous P."/>
            <person name="Grigoriev I."/>
        </authorList>
    </citation>
    <scope>NUCLEOTIDE SEQUENCE</scope>
    <source>
        <strain evidence="20">CBS 269.34</strain>
    </source>
</reference>
<feature type="binding site" evidence="15">
    <location>
        <position position="252"/>
    </location>
    <ligand>
        <name>Ca(2+)</name>
        <dbReference type="ChEBI" id="CHEBI:29108"/>
        <label>2</label>
    </ligand>
</feature>
<dbReference type="Proteomes" id="UP000799750">
    <property type="component" value="Unassembled WGS sequence"/>
</dbReference>
<evidence type="ECO:0000256" key="5">
    <source>
        <dbReference type="ARBA" id="ARBA00022723"/>
    </source>
</evidence>
<feature type="active site" description="Nucleophile" evidence="13">
    <location>
        <position position="228"/>
    </location>
</feature>
<feature type="site" description="Transition state stabilizer" evidence="14">
    <location>
        <position position="319"/>
    </location>
</feature>
<dbReference type="Gene3D" id="2.60.40.1180">
    <property type="entry name" value="Golgi alpha-mannosidase II"/>
    <property type="match status" value="1"/>
</dbReference>
<evidence type="ECO:0000256" key="12">
    <source>
        <dbReference type="ARBA" id="ARBA00023295"/>
    </source>
</evidence>
<name>A0A6A6QY24_9PEZI</name>
<feature type="binding site" evidence="17">
    <location>
        <position position="105"/>
    </location>
    <ligand>
        <name>substrate</name>
    </ligand>
</feature>
<evidence type="ECO:0000256" key="16">
    <source>
        <dbReference type="PIRSR" id="PIRSR001024-4"/>
    </source>
</evidence>
<dbReference type="PANTHER" id="PTHR10357:SF215">
    <property type="entry name" value="ALPHA-AMYLASE 1"/>
    <property type="match status" value="1"/>
</dbReference>
<dbReference type="AlphaFoldDB" id="A0A6A6QY24"/>
<feature type="disulfide bond" evidence="16">
    <location>
        <begin position="462"/>
        <end position="497"/>
    </location>
</feature>
<feature type="disulfide bond" evidence="16">
    <location>
        <begin position="52"/>
        <end position="60"/>
    </location>
</feature>
<dbReference type="SUPFAM" id="SSF51445">
    <property type="entry name" value="(Trans)glycosidases"/>
    <property type="match status" value="1"/>
</dbReference>
<comment type="catalytic activity">
    <reaction evidence="1">
        <text>Endohydrolysis of (1-&gt;4)-alpha-D-glucosidic linkages in polysaccharides containing three or more (1-&gt;4)-alpha-linked D-glucose units.</text>
        <dbReference type="EC" id="3.2.1.1"/>
    </reaction>
</comment>
<evidence type="ECO:0000256" key="8">
    <source>
        <dbReference type="ARBA" id="ARBA00022837"/>
    </source>
</evidence>
<evidence type="ECO:0000256" key="18">
    <source>
        <dbReference type="SAM" id="SignalP"/>
    </source>
</evidence>
<feature type="binding site" evidence="17">
    <location>
        <position position="144"/>
    </location>
    <ligand>
        <name>substrate</name>
    </ligand>
</feature>